<sequence>MTNAPVIKLRRTKEQQAQRDEFLKAAALAQNWINCIVRFAEQDNWSEVEFYVGSGRYDYEKLKSLLPTDRAEPQGN</sequence>
<name>A0A3Z6QQL5_SALEB</name>
<accession>A0A3Z6QQL5</accession>
<reference evidence="1" key="1">
    <citation type="submission" date="2018-09" db="EMBL/GenBank/DDBJ databases">
        <authorList>
            <person name="Ashton P.M."/>
            <person name="Dallman T."/>
            <person name="Nair S."/>
            <person name="De Pinna E."/>
            <person name="Peters T."/>
            <person name="Grant K."/>
        </authorList>
    </citation>
    <scope>NUCLEOTIDE SEQUENCE [LARGE SCALE GENOMIC DNA]</scope>
    <source>
        <strain evidence="2">140692</strain>
        <strain evidence="1">412099</strain>
    </source>
</reference>
<evidence type="ECO:0000313" key="2">
    <source>
        <dbReference type="EMBL" id="EBY8640617.1"/>
    </source>
</evidence>
<evidence type="ECO:0000313" key="1">
    <source>
        <dbReference type="EMBL" id="EAC0789272.1"/>
    </source>
</evidence>
<comment type="caution">
    <text evidence="1">The sequence shown here is derived from an EMBL/GenBank/DDBJ whole genome shotgun (WGS) entry which is preliminary data.</text>
</comment>
<dbReference type="EMBL" id="AAHPHN010000003">
    <property type="protein sequence ID" value="EBY8640617.1"/>
    <property type="molecule type" value="Genomic_DNA"/>
</dbReference>
<proteinExistence type="predicted"/>
<dbReference type="EMBL" id="AAAGSE010000040">
    <property type="protein sequence ID" value="EAC0789272.1"/>
    <property type="molecule type" value="Genomic_DNA"/>
</dbReference>
<dbReference type="Proteomes" id="UP000839631">
    <property type="component" value="Unassembled WGS sequence"/>
</dbReference>
<organism evidence="1">
    <name type="scientific">Salmonella enterica subsp. enterica serovar Java</name>
    <dbReference type="NCBI Taxonomy" id="224729"/>
    <lineage>
        <taxon>Bacteria</taxon>
        <taxon>Pseudomonadati</taxon>
        <taxon>Pseudomonadota</taxon>
        <taxon>Gammaproteobacteria</taxon>
        <taxon>Enterobacterales</taxon>
        <taxon>Enterobacteriaceae</taxon>
        <taxon>Salmonella</taxon>
    </lineage>
</organism>
<dbReference type="AlphaFoldDB" id="A0A3Z6QQL5"/>
<protein>
    <submittedName>
        <fullName evidence="1">Uncharacterized protein</fullName>
    </submittedName>
</protein>
<gene>
    <name evidence="1" type="ORF">D6K54_21510</name>
    <name evidence="2" type="ORF">D6S17_03345</name>
</gene>